<sequence length="102" mass="11708">MKELGLKSSEIAKILDCLKHLDGMDHLYLFGSPAMGNHKMASDVDLCITTKMIDHNLVSRVRYLLNEELDLPYFFDVIDYNSITSQELIKHIDEFGIDLLAY</sequence>
<dbReference type="Gene3D" id="3.30.460.10">
    <property type="entry name" value="Beta Polymerase, domain 2"/>
    <property type="match status" value="1"/>
</dbReference>
<dbReference type="EMBL" id="QQWG01000027">
    <property type="protein sequence ID" value="RRG19065.1"/>
    <property type="molecule type" value="Genomic_DNA"/>
</dbReference>
<evidence type="ECO:0000313" key="3">
    <source>
        <dbReference type="Proteomes" id="UP000285794"/>
    </source>
</evidence>
<dbReference type="InterPro" id="IPR043519">
    <property type="entry name" value="NT_sf"/>
</dbReference>
<dbReference type="Proteomes" id="UP000285794">
    <property type="component" value="Unassembled WGS sequence"/>
</dbReference>
<dbReference type="AlphaFoldDB" id="A0A425XWQ0"/>
<dbReference type="OrthoDB" id="9803106at2"/>
<evidence type="ECO:0000313" key="2">
    <source>
        <dbReference type="EMBL" id="RRG19065.1"/>
    </source>
</evidence>
<dbReference type="Pfam" id="PF18765">
    <property type="entry name" value="Polbeta"/>
    <property type="match status" value="1"/>
</dbReference>
<dbReference type="CDD" id="cd05403">
    <property type="entry name" value="NT_KNTase_like"/>
    <property type="match status" value="1"/>
</dbReference>
<evidence type="ECO:0000259" key="1">
    <source>
        <dbReference type="Pfam" id="PF18765"/>
    </source>
</evidence>
<feature type="domain" description="Polymerase beta nucleotidyltransferase" evidence="1">
    <location>
        <begin position="13"/>
        <end position="96"/>
    </location>
</feature>
<keyword evidence="2" id="KW-0808">Transferase</keyword>
<keyword evidence="3" id="KW-1185">Reference proteome</keyword>
<proteinExistence type="predicted"/>
<reference evidence="2 3" key="1">
    <citation type="submission" date="2018-07" db="EMBL/GenBank/DDBJ databases">
        <title>Draft genome sequence of Ancylomarina sp. M1P.</title>
        <authorList>
            <person name="Yadav S."/>
            <person name="Villanueva L."/>
            <person name="Damste J.S.S."/>
        </authorList>
    </citation>
    <scope>NUCLEOTIDE SEQUENCE [LARGE SCALE GENOMIC DNA]</scope>
    <source>
        <strain evidence="2 3">M1P</strain>
    </source>
</reference>
<comment type="caution">
    <text evidence="2">The sequence shown here is derived from an EMBL/GenBank/DDBJ whole genome shotgun (WGS) entry which is preliminary data.</text>
</comment>
<dbReference type="RefSeq" id="WP_125032083.1">
    <property type="nucleotide sequence ID" value="NZ_JAPXVP010000024.1"/>
</dbReference>
<dbReference type="SUPFAM" id="SSF81301">
    <property type="entry name" value="Nucleotidyltransferase"/>
    <property type="match status" value="1"/>
</dbReference>
<dbReference type="InterPro" id="IPR041633">
    <property type="entry name" value="Polbeta"/>
</dbReference>
<accession>A0A425XWQ0</accession>
<dbReference type="GO" id="GO:0016740">
    <property type="term" value="F:transferase activity"/>
    <property type="evidence" value="ECO:0007669"/>
    <property type="project" value="UniProtKB-KW"/>
</dbReference>
<protein>
    <submittedName>
        <fullName evidence="2">Nucleotidyltransferase domain-containing protein</fullName>
    </submittedName>
</protein>
<organism evidence="2 3">
    <name type="scientific">Ancylomarina euxinus</name>
    <dbReference type="NCBI Taxonomy" id="2283627"/>
    <lineage>
        <taxon>Bacteria</taxon>
        <taxon>Pseudomonadati</taxon>
        <taxon>Bacteroidota</taxon>
        <taxon>Bacteroidia</taxon>
        <taxon>Marinilabiliales</taxon>
        <taxon>Marinifilaceae</taxon>
        <taxon>Ancylomarina</taxon>
    </lineage>
</organism>
<name>A0A425XWQ0_9BACT</name>
<gene>
    <name evidence="2" type="ORF">DWB61_16895</name>
</gene>